<comment type="similarity">
    <text evidence="1">Belongs to the protein kinase superfamily. CAMK Ser/Thr protein kinase family. CHEK2 subfamily.</text>
</comment>
<evidence type="ECO:0000313" key="8">
    <source>
        <dbReference type="EMBL" id="KTB35398.1"/>
    </source>
</evidence>
<dbReference type="AlphaFoldDB" id="A0A0W0FGJ3"/>
<evidence type="ECO:0000256" key="1">
    <source>
        <dbReference type="ARBA" id="ARBA00005575"/>
    </source>
</evidence>
<dbReference type="PANTHER" id="PTHR24346">
    <property type="entry name" value="MAP/MICROTUBULE AFFINITY-REGULATING KINASE"/>
    <property type="match status" value="1"/>
</dbReference>
<dbReference type="Gene3D" id="2.60.200.20">
    <property type="match status" value="1"/>
</dbReference>
<sequence>MEPPASTNSIPAYLSHTDSRYGPDKCAKLVTVKRGRKEGISLRINEPITIGRNPAMCSYLVADRSVSGVHCKVYAVRSPNGGVIVSCKDLSKNGIVLNGHRIKGTSVILMDGDTFRIPDSQTFTCQHIWQDPVHKQSVFDPTPPLHVAQKISIKRIGNYTLTSKCLGTGSFATVHLAMDTAHHCQVACKSIRTKREHELEQVMKEISILCDLRHPNINRIYDTERDGTFIHLFLQLCTGGDLFTYVNSYTEKGVWMCEAEAKYITYQILLGLVYLHEKMISHRDLKPENILLHCPGPYPRVQIADFGLARPKSWQATFNVCGTVSYLPPEGVMALDRKELTYVGLPADCWSAGVTLYVMLCGSHPFDYATSQQWSTSGSEDGDEDMHREHDVKERIVSGEGPDFACKVWRGLRDARSLITQLLQTDPCRRATVQDALTSAWVQGDIEVLEGAYHDRILSCMDAAELAPR</sequence>
<dbReference type="GO" id="GO:0035556">
    <property type="term" value="P:intracellular signal transduction"/>
    <property type="evidence" value="ECO:0007669"/>
    <property type="project" value="TreeGrafter"/>
</dbReference>
<dbReference type="InterPro" id="IPR000719">
    <property type="entry name" value="Prot_kinase_dom"/>
</dbReference>
<dbReference type="GO" id="GO:0004674">
    <property type="term" value="F:protein serine/threonine kinase activity"/>
    <property type="evidence" value="ECO:0007669"/>
    <property type="project" value="UniProtKB-KW"/>
</dbReference>
<dbReference type="InterPro" id="IPR000253">
    <property type="entry name" value="FHA_dom"/>
</dbReference>
<evidence type="ECO:0000256" key="5">
    <source>
        <dbReference type="RuleBase" id="RU000304"/>
    </source>
</evidence>
<keyword evidence="5" id="KW-0723">Serine/threonine-protein kinase</keyword>
<evidence type="ECO:0000256" key="3">
    <source>
        <dbReference type="ARBA" id="ARBA00022840"/>
    </source>
</evidence>
<reference evidence="8 9" key="1">
    <citation type="submission" date="2015-12" db="EMBL/GenBank/DDBJ databases">
        <title>Draft genome sequence of Moniliophthora roreri, the causal agent of frosty pod rot of cacao.</title>
        <authorList>
            <person name="Aime M.C."/>
            <person name="Diaz-Valderrama J.R."/>
            <person name="Kijpornyongpan T."/>
            <person name="Phillips-Mora W."/>
        </authorList>
    </citation>
    <scope>NUCLEOTIDE SEQUENCE [LARGE SCALE GENOMIC DNA]</scope>
    <source>
        <strain evidence="8 9">MCA 2952</strain>
    </source>
</reference>
<evidence type="ECO:0000259" key="7">
    <source>
        <dbReference type="PROSITE" id="PS50011"/>
    </source>
</evidence>
<dbReference type="PANTHER" id="PTHR24346:SF75">
    <property type="entry name" value="AURORA KINASE"/>
    <property type="match status" value="1"/>
</dbReference>
<dbReference type="Pfam" id="PF00069">
    <property type="entry name" value="Pkinase"/>
    <property type="match status" value="1"/>
</dbReference>
<dbReference type="PROSITE" id="PS00108">
    <property type="entry name" value="PROTEIN_KINASE_ST"/>
    <property type="match status" value="1"/>
</dbReference>
<dbReference type="GO" id="GO:0005737">
    <property type="term" value="C:cytoplasm"/>
    <property type="evidence" value="ECO:0007669"/>
    <property type="project" value="TreeGrafter"/>
</dbReference>
<evidence type="ECO:0000259" key="6">
    <source>
        <dbReference type="PROSITE" id="PS50006"/>
    </source>
</evidence>
<dbReference type="InterPro" id="IPR008984">
    <property type="entry name" value="SMAD_FHA_dom_sf"/>
</dbReference>
<dbReference type="InterPro" id="IPR008271">
    <property type="entry name" value="Ser/Thr_kinase_AS"/>
</dbReference>
<dbReference type="Proteomes" id="UP000054988">
    <property type="component" value="Unassembled WGS sequence"/>
</dbReference>
<dbReference type="Pfam" id="PF00498">
    <property type="entry name" value="FHA"/>
    <property type="match status" value="1"/>
</dbReference>
<dbReference type="CDD" id="cd22670">
    <property type="entry name" value="FHA_MEK1-like"/>
    <property type="match status" value="1"/>
</dbReference>
<dbReference type="FunFam" id="1.10.510.10:FF:000571">
    <property type="entry name" value="Maternal embryonic leucine zipper kinase"/>
    <property type="match status" value="1"/>
</dbReference>
<feature type="domain" description="Protein kinase" evidence="7">
    <location>
        <begin position="160"/>
        <end position="442"/>
    </location>
</feature>
<evidence type="ECO:0000256" key="2">
    <source>
        <dbReference type="ARBA" id="ARBA00022741"/>
    </source>
</evidence>
<feature type="binding site" evidence="4">
    <location>
        <position position="189"/>
    </location>
    <ligand>
        <name>ATP</name>
        <dbReference type="ChEBI" id="CHEBI:30616"/>
    </ligand>
</feature>
<dbReference type="Gene3D" id="1.10.510.10">
    <property type="entry name" value="Transferase(Phosphotransferase) domain 1"/>
    <property type="match status" value="1"/>
</dbReference>
<comment type="caution">
    <text evidence="8">The sequence shown here is derived from an EMBL/GenBank/DDBJ whole genome shotgun (WGS) entry which is preliminary data.</text>
</comment>
<dbReference type="InterPro" id="IPR017441">
    <property type="entry name" value="Protein_kinase_ATP_BS"/>
</dbReference>
<keyword evidence="8" id="KW-0418">Kinase</keyword>
<protein>
    <submittedName>
        <fullName evidence="8">Putative kinase-like protein</fullName>
    </submittedName>
</protein>
<name>A0A0W0FGJ3_MONRR</name>
<proteinExistence type="inferred from homology"/>
<keyword evidence="2 4" id="KW-0547">Nucleotide-binding</keyword>
<feature type="domain" description="FHA" evidence="6">
    <location>
        <begin position="48"/>
        <end position="102"/>
    </location>
</feature>
<keyword evidence="3 4" id="KW-0067">ATP-binding</keyword>
<dbReference type="InterPro" id="IPR011009">
    <property type="entry name" value="Kinase-like_dom_sf"/>
</dbReference>
<dbReference type="SUPFAM" id="SSF49879">
    <property type="entry name" value="SMAD/FHA domain"/>
    <property type="match status" value="1"/>
</dbReference>
<evidence type="ECO:0000256" key="4">
    <source>
        <dbReference type="PROSITE-ProRule" id="PRU10141"/>
    </source>
</evidence>
<dbReference type="SUPFAM" id="SSF56112">
    <property type="entry name" value="Protein kinase-like (PK-like)"/>
    <property type="match status" value="1"/>
</dbReference>
<dbReference type="PROSITE" id="PS50011">
    <property type="entry name" value="PROTEIN_KINASE_DOM"/>
    <property type="match status" value="1"/>
</dbReference>
<dbReference type="SMART" id="SM00220">
    <property type="entry name" value="S_TKc"/>
    <property type="match status" value="1"/>
</dbReference>
<dbReference type="eggNOG" id="KOG0032">
    <property type="taxonomic scope" value="Eukaryota"/>
</dbReference>
<dbReference type="GO" id="GO:0005524">
    <property type="term" value="F:ATP binding"/>
    <property type="evidence" value="ECO:0007669"/>
    <property type="project" value="UniProtKB-UniRule"/>
</dbReference>
<dbReference type="PROSITE" id="PS00107">
    <property type="entry name" value="PROTEIN_KINASE_ATP"/>
    <property type="match status" value="1"/>
</dbReference>
<organism evidence="8 9">
    <name type="scientific">Moniliophthora roreri</name>
    <name type="common">Frosty pod rot fungus</name>
    <name type="synonym">Monilia roreri</name>
    <dbReference type="NCBI Taxonomy" id="221103"/>
    <lineage>
        <taxon>Eukaryota</taxon>
        <taxon>Fungi</taxon>
        <taxon>Dikarya</taxon>
        <taxon>Basidiomycota</taxon>
        <taxon>Agaricomycotina</taxon>
        <taxon>Agaricomycetes</taxon>
        <taxon>Agaricomycetidae</taxon>
        <taxon>Agaricales</taxon>
        <taxon>Marasmiineae</taxon>
        <taxon>Marasmiaceae</taxon>
        <taxon>Moniliophthora</taxon>
    </lineage>
</organism>
<evidence type="ECO:0000313" key="9">
    <source>
        <dbReference type="Proteomes" id="UP000054988"/>
    </source>
</evidence>
<dbReference type="PROSITE" id="PS50006">
    <property type="entry name" value="FHA_DOMAIN"/>
    <property type="match status" value="1"/>
</dbReference>
<accession>A0A0W0FGJ3</accession>
<dbReference type="EMBL" id="LATX01001990">
    <property type="protein sequence ID" value="KTB35398.1"/>
    <property type="molecule type" value="Genomic_DNA"/>
</dbReference>
<keyword evidence="8" id="KW-0808">Transferase</keyword>
<gene>
    <name evidence="8" type="ORF">WG66_11996</name>
</gene>
<dbReference type="SMART" id="SM00240">
    <property type="entry name" value="FHA"/>
    <property type="match status" value="1"/>
</dbReference>